<dbReference type="Pfam" id="PF24254">
    <property type="entry name" value="DUF7455"/>
    <property type="match status" value="1"/>
</dbReference>
<organism evidence="2">
    <name type="scientific">Jonesiaceae bacterium BS-20</name>
    <dbReference type="NCBI Taxonomy" id="3120821"/>
    <lineage>
        <taxon>Bacteria</taxon>
        <taxon>Bacillati</taxon>
        <taxon>Actinomycetota</taxon>
        <taxon>Actinomycetes</taxon>
        <taxon>Micrococcales</taxon>
        <taxon>Jonesiaceae</taxon>
    </lineage>
</organism>
<feature type="domain" description="DUF7455" evidence="1">
    <location>
        <begin position="8"/>
        <end position="39"/>
    </location>
</feature>
<protein>
    <recommendedName>
        <fullName evidence="1">DUF7455 domain-containing protein</fullName>
    </recommendedName>
</protein>
<proteinExistence type="predicted"/>
<gene>
    <name evidence="2" type="ORF">V5R04_07350</name>
</gene>
<name>A0AAU7E040_9MICO</name>
<evidence type="ECO:0000259" key="1">
    <source>
        <dbReference type="Pfam" id="PF24254"/>
    </source>
</evidence>
<dbReference type="InterPro" id="IPR055878">
    <property type="entry name" value="DUF7455"/>
</dbReference>
<dbReference type="EMBL" id="CP146203">
    <property type="protein sequence ID" value="XBH23019.1"/>
    <property type="molecule type" value="Genomic_DNA"/>
</dbReference>
<accession>A0AAU7E040</accession>
<reference evidence="2" key="1">
    <citation type="submission" date="2024-02" db="EMBL/GenBank/DDBJ databases">
        <title>Tomenella chthoni gen. nov. sp. nov., a member of the family Jonesiaceae isolated from bat guano.</title>
        <authorList>
            <person name="Miller S.L."/>
            <person name="King J."/>
            <person name="Sankaranarayanan K."/>
            <person name="Lawson P.A."/>
        </authorList>
    </citation>
    <scope>NUCLEOTIDE SEQUENCE</scope>
    <source>
        <strain evidence="2">BS-20</strain>
    </source>
</reference>
<sequence>MTGHLVEDSMLTLAWCGHHYAKNEAQLVVEAVVLADERPSSHKAATV</sequence>
<evidence type="ECO:0000313" key="2">
    <source>
        <dbReference type="EMBL" id="XBH23019.1"/>
    </source>
</evidence>
<dbReference type="AlphaFoldDB" id="A0AAU7E040"/>